<gene>
    <name evidence="13" type="ORF">BDV98DRAFT_120245</name>
</gene>
<feature type="binding site" evidence="11">
    <location>
        <position position="226"/>
    </location>
    <ligand>
        <name>Zn(2+)</name>
        <dbReference type="ChEBI" id="CHEBI:29105"/>
        <note>catalytic</note>
    </ligand>
</feature>
<dbReference type="PRINTS" id="PR00999">
    <property type="entry name" value="FUNGALYSIN"/>
</dbReference>
<evidence type="ECO:0000256" key="3">
    <source>
        <dbReference type="ARBA" id="ARBA00022525"/>
    </source>
</evidence>
<keyword evidence="7 11" id="KW-0862">Zinc</keyword>
<dbReference type="GO" id="GO:0008270">
    <property type="term" value="F:zinc ion binding"/>
    <property type="evidence" value="ECO:0007669"/>
    <property type="project" value="InterPro"/>
</dbReference>
<dbReference type="EC" id="3.4.24.-" evidence="12"/>
<dbReference type="Gene3D" id="3.10.170.10">
    <property type="match status" value="1"/>
</dbReference>
<dbReference type="CDD" id="cd09596">
    <property type="entry name" value="M36"/>
    <property type="match status" value="1"/>
</dbReference>
<dbReference type="GO" id="GO:0004222">
    <property type="term" value="F:metalloendopeptidase activity"/>
    <property type="evidence" value="ECO:0007669"/>
    <property type="project" value="InterPro"/>
</dbReference>
<evidence type="ECO:0000256" key="10">
    <source>
        <dbReference type="PIRSR" id="PIRSR601842-1"/>
    </source>
</evidence>
<evidence type="ECO:0000256" key="1">
    <source>
        <dbReference type="ARBA" id="ARBA00004613"/>
    </source>
</evidence>
<keyword evidence="3 12" id="KW-0964">Secreted</keyword>
<organism evidence="13 14">
    <name type="scientific">Pterulicium gracile</name>
    <dbReference type="NCBI Taxonomy" id="1884261"/>
    <lineage>
        <taxon>Eukaryota</taxon>
        <taxon>Fungi</taxon>
        <taxon>Dikarya</taxon>
        <taxon>Basidiomycota</taxon>
        <taxon>Agaricomycotina</taxon>
        <taxon>Agaricomycetes</taxon>
        <taxon>Agaricomycetidae</taxon>
        <taxon>Agaricales</taxon>
        <taxon>Pleurotineae</taxon>
        <taxon>Pterulaceae</taxon>
        <taxon>Pterulicium</taxon>
    </lineage>
</organism>
<keyword evidence="12" id="KW-0732">Signal</keyword>
<evidence type="ECO:0000313" key="13">
    <source>
        <dbReference type="EMBL" id="TFL00128.1"/>
    </source>
</evidence>
<keyword evidence="6 12" id="KW-0378">Hydrolase</keyword>
<comment type="subcellular location">
    <subcellularLocation>
        <location evidence="1 12">Secreted</location>
    </subcellularLocation>
</comment>
<dbReference type="InterPro" id="IPR050371">
    <property type="entry name" value="Fungal_virulence_M36"/>
</dbReference>
<protein>
    <recommendedName>
        <fullName evidence="12">Extracellular metalloproteinase</fullName>
        <ecNumber evidence="12">3.4.24.-</ecNumber>
    </recommendedName>
    <alternativeName>
        <fullName evidence="12">Fungalysin</fullName>
    </alternativeName>
</protein>
<dbReference type="GO" id="GO:0005615">
    <property type="term" value="C:extracellular space"/>
    <property type="evidence" value="ECO:0007669"/>
    <property type="project" value="InterPro"/>
</dbReference>
<keyword evidence="5 11" id="KW-0479">Metal-binding</keyword>
<evidence type="ECO:0000256" key="5">
    <source>
        <dbReference type="ARBA" id="ARBA00022723"/>
    </source>
</evidence>
<dbReference type="Proteomes" id="UP000305067">
    <property type="component" value="Unassembled WGS sequence"/>
</dbReference>
<feature type="chain" id="PRO_5023156727" description="Extracellular metalloproteinase" evidence="12">
    <location>
        <begin position="24"/>
        <end position="599"/>
    </location>
</feature>
<proteinExistence type="inferred from homology"/>
<feature type="signal peptide" evidence="12">
    <location>
        <begin position="1"/>
        <end position="23"/>
    </location>
</feature>
<evidence type="ECO:0000256" key="6">
    <source>
        <dbReference type="ARBA" id="ARBA00022801"/>
    </source>
</evidence>
<evidence type="ECO:0000256" key="8">
    <source>
        <dbReference type="ARBA" id="ARBA00023049"/>
    </source>
</evidence>
<sequence length="599" mass="65147">MVPFNRLFTAIYLSVVYATVAIAAPWVPGQSNIGTHRVHKIGKRGVELVAFSPPSKFEVFEDGVEHPNTNSFAEASLEESTVAFVHDRLSLDAESISFKRGFADDKTSYGYVQQKHNGINFANSVANVAFQNNKVVAFGNSFVKPADIADSAPVVSLEDAIATAEDALNGKRNEIDAKLEYVVLEDGSAILAHVFQIRNEKEDVFYEAFVDAHTGELKSVVDFFAHAAYRVLPIHKSVPTQGFELITDPQNIAASPSGWHNDGDFTYTETWGNNAASYQTFTTSNTPMSAPGHIFDYTPNFNIAPSSAVNVHAARVNTFYVTNVLHDVWYLYGFTESAFNFQLNNFGKGGEDWDHVQISVQDNGGYNNAVFGTPPDGQAGYMGMYLWTAFSPLRDASLENNIIIHEYTHGLTNRLTGGGTARCLTTTESQGLGEGWSDAMADWATVTSTTAPDFQVGNWANGRNIRRYPYSASTSVNPLRYSSLASSSGVHQFGEIWANALHNVHIALLGAHGYSADAMTNANATGGNAVFLHLFINALKLQPCNPSFVDARAAWIQADVNRYGGANRCLLWKTFASRGLGVGAVSRSYVDDTSVPSGC</sequence>
<keyword evidence="9 12" id="KW-0865">Zymogen</keyword>
<dbReference type="InterPro" id="IPR001842">
    <property type="entry name" value="Peptidase_M36"/>
</dbReference>
<evidence type="ECO:0000256" key="12">
    <source>
        <dbReference type="RuleBase" id="RU364017"/>
    </source>
</evidence>
<dbReference type="InterPro" id="IPR027268">
    <property type="entry name" value="Peptidase_M4/M1_CTD_sf"/>
</dbReference>
<dbReference type="PANTHER" id="PTHR33478">
    <property type="entry name" value="EXTRACELLULAR METALLOPROTEINASE MEP"/>
    <property type="match status" value="1"/>
</dbReference>
<keyword evidence="4 12" id="KW-0645">Protease</keyword>
<feature type="binding site" evidence="11">
    <location>
        <position position="434"/>
    </location>
    <ligand>
        <name>Zn(2+)</name>
        <dbReference type="ChEBI" id="CHEBI:29105"/>
        <note>catalytic</note>
    </ligand>
</feature>
<keyword evidence="14" id="KW-1185">Reference proteome</keyword>
<name>A0A5C3QFW6_9AGAR</name>
<feature type="active site" evidence="10">
    <location>
        <position position="406"/>
    </location>
</feature>
<dbReference type="GO" id="GO:0006508">
    <property type="term" value="P:proteolysis"/>
    <property type="evidence" value="ECO:0007669"/>
    <property type="project" value="UniProtKB-KW"/>
</dbReference>
<dbReference type="PANTHER" id="PTHR33478:SF1">
    <property type="entry name" value="EXTRACELLULAR METALLOPROTEINASE MEP"/>
    <property type="match status" value="1"/>
</dbReference>
<feature type="binding site" evidence="11">
    <location>
        <position position="409"/>
    </location>
    <ligand>
        <name>Zn(2+)</name>
        <dbReference type="ChEBI" id="CHEBI:29105"/>
        <note>catalytic</note>
    </ligand>
</feature>
<accession>A0A5C3QFW6</accession>
<dbReference type="OrthoDB" id="3227768at2759"/>
<comment type="cofactor">
    <cofactor evidence="11">
        <name>Zn(2+)</name>
        <dbReference type="ChEBI" id="CHEBI:29105"/>
    </cofactor>
    <text evidence="11">Binds 1 zinc ion per subunit.</text>
</comment>
<evidence type="ECO:0000313" key="14">
    <source>
        <dbReference type="Proteomes" id="UP000305067"/>
    </source>
</evidence>
<evidence type="ECO:0000256" key="4">
    <source>
        <dbReference type="ARBA" id="ARBA00022670"/>
    </source>
</evidence>
<comment type="similarity">
    <text evidence="2 12">Belongs to the peptidase M36 family.</text>
</comment>
<dbReference type="Gene3D" id="1.10.390.10">
    <property type="entry name" value="Neutral Protease Domain 2"/>
    <property type="match status" value="1"/>
</dbReference>
<evidence type="ECO:0000256" key="2">
    <source>
        <dbReference type="ARBA" id="ARBA00006006"/>
    </source>
</evidence>
<dbReference type="AlphaFoldDB" id="A0A5C3QFW6"/>
<dbReference type="SUPFAM" id="SSF55486">
    <property type="entry name" value="Metalloproteases ('zincins'), catalytic domain"/>
    <property type="match status" value="1"/>
</dbReference>
<evidence type="ECO:0000256" key="7">
    <source>
        <dbReference type="ARBA" id="ARBA00022833"/>
    </source>
</evidence>
<dbReference type="Pfam" id="PF02128">
    <property type="entry name" value="Peptidase_M36"/>
    <property type="match status" value="1"/>
</dbReference>
<evidence type="ECO:0000256" key="9">
    <source>
        <dbReference type="ARBA" id="ARBA00023145"/>
    </source>
</evidence>
<keyword evidence="8 12" id="KW-0482">Metalloprotease</keyword>
<evidence type="ECO:0000256" key="11">
    <source>
        <dbReference type="PIRSR" id="PIRSR601842-2"/>
    </source>
</evidence>
<dbReference type="EMBL" id="ML178830">
    <property type="protein sequence ID" value="TFL00128.1"/>
    <property type="molecule type" value="Genomic_DNA"/>
</dbReference>
<reference evidence="13 14" key="1">
    <citation type="journal article" date="2019" name="Nat. Ecol. Evol.">
        <title>Megaphylogeny resolves global patterns of mushroom evolution.</title>
        <authorList>
            <person name="Varga T."/>
            <person name="Krizsan K."/>
            <person name="Foldi C."/>
            <person name="Dima B."/>
            <person name="Sanchez-Garcia M."/>
            <person name="Sanchez-Ramirez S."/>
            <person name="Szollosi G.J."/>
            <person name="Szarkandi J.G."/>
            <person name="Papp V."/>
            <person name="Albert L."/>
            <person name="Andreopoulos W."/>
            <person name="Angelini C."/>
            <person name="Antonin V."/>
            <person name="Barry K.W."/>
            <person name="Bougher N.L."/>
            <person name="Buchanan P."/>
            <person name="Buyck B."/>
            <person name="Bense V."/>
            <person name="Catcheside P."/>
            <person name="Chovatia M."/>
            <person name="Cooper J."/>
            <person name="Damon W."/>
            <person name="Desjardin D."/>
            <person name="Finy P."/>
            <person name="Geml J."/>
            <person name="Haridas S."/>
            <person name="Hughes K."/>
            <person name="Justo A."/>
            <person name="Karasinski D."/>
            <person name="Kautmanova I."/>
            <person name="Kiss B."/>
            <person name="Kocsube S."/>
            <person name="Kotiranta H."/>
            <person name="LaButti K.M."/>
            <person name="Lechner B.E."/>
            <person name="Liimatainen K."/>
            <person name="Lipzen A."/>
            <person name="Lukacs Z."/>
            <person name="Mihaltcheva S."/>
            <person name="Morgado L.N."/>
            <person name="Niskanen T."/>
            <person name="Noordeloos M.E."/>
            <person name="Ohm R.A."/>
            <person name="Ortiz-Santana B."/>
            <person name="Ovrebo C."/>
            <person name="Racz N."/>
            <person name="Riley R."/>
            <person name="Savchenko A."/>
            <person name="Shiryaev A."/>
            <person name="Soop K."/>
            <person name="Spirin V."/>
            <person name="Szebenyi C."/>
            <person name="Tomsovsky M."/>
            <person name="Tulloss R.E."/>
            <person name="Uehling J."/>
            <person name="Grigoriev I.V."/>
            <person name="Vagvolgyi C."/>
            <person name="Papp T."/>
            <person name="Martin F.M."/>
            <person name="Miettinen O."/>
            <person name="Hibbett D.S."/>
            <person name="Nagy L.G."/>
        </authorList>
    </citation>
    <scope>NUCLEOTIDE SEQUENCE [LARGE SCALE GENOMIC DNA]</scope>
    <source>
        <strain evidence="13 14">CBS 309.79</strain>
    </source>
</reference>
<feature type="binding site" evidence="11">
    <location>
        <position position="405"/>
    </location>
    <ligand>
        <name>Zn(2+)</name>
        <dbReference type="ChEBI" id="CHEBI:29105"/>
        <note>catalytic</note>
    </ligand>
</feature>